<gene>
    <name evidence="1" type="ORF">INT48_000353</name>
</gene>
<accession>A0A8H7STR4</accession>
<comment type="caution">
    <text evidence="1">The sequence shown here is derived from an EMBL/GenBank/DDBJ whole genome shotgun (WGS) entry which is preliminary data.</text>
</comment>
<evidence type="ECO:0008006" key="3">
    <source>
        <dbReference type="Google" id="ProtNLM"/>
    </source>
</evidence>
<protein>
    <recommendedName>
        <fullName evidence="3">Pentatricopeptide repeat-containing protein</fullName>
    </recommendedName>
</protein>
<evidence type="ECO:0000313" key="2">
    <source>
        <dbReference type="Proteomes" id="UP000613177"/>
    </source>
</evidence>
<dbReference type="EMBL" id="JAEPRE010000043">
    <property type="protein sequence ID" value="KAG2234926.1"/>
    <property type="molecule type" value="Genomic_DNA"/>
</dbReference>
<dbReference type="PANTHER" id="PTHR47939">
    <property type="entry name" value="MEMBRANE-ASSOCIATED SALT-INDUCIBLE PROTEIN-LIKE"/>
    <property type="match status" value="1"/>
</dbReference>
<dbReference type="Gene3D" id="1.25.40.10">
    <property type="entry name" value="Tetratricopeptide repeat domain"/>
    <property type="match status" value="1"/>
</dbReference>
<evidence type="ECO:0000313" key="1">
    <source>
        <dbReference type="EMBL" id="KAG2234926.1"/>
    </source>
</evidence>
<dbReference type="InterPro" id="IPR011990">
    <property type="entry name" value="TPR-like_helical_dom_sf"/>
</dbReference>
<keyword evidence="2" id="KW-1185">Reference proteome</keyword>
<dbReference type="PANTHER" id="PTHR47939:SF5">
    <property type="entry name" value="PENTACOTRIPEPTIDE-REPEAT REGION OF PRORP DOMAIN-CONTAINING PROTEIN"/>
    <property type="match status" value="1"/>
</dbReference>
<dbReference type="InterPro" id="IPR050667">
    <property type="entry name" value="PPR-containing_protein"/>
</dbReference>
<dbReference type="AlphaFoldDB" id="A0A8H7STR4"/>
<proteinExistence type="predicted"/>
<dbReference type="Proteomes" id="UP000613177">
    <property type="component" value="Unassembled WGS sequence"/>
</dbReference>
<reference evidence="1" key="1">
    <citation type="submission" date="2021-01" db="EMBL/GenBank/DDBJ databases">
        <title>Metabolic potential, ecology and presence of endohyphal bacteria is reflected in genomic diversity of Mucoromycotina.</title>
        <authorList>
            <person name="Muszewska A."/>
            <person name="Okrasinska A."/>
            <person name="Steczkiewicz K."/>
            <person name="Drgas O."/>
            <person name="Orlowska M."/>
            <person name="Perlinska-Lenart U."/>
            <person name="Aleksandrzak-Piekarczyk T."/>
            <person name="Szatraj K."/>
            <person name="Zielenkiewicz U."/>
            <person name="Pilsyk S."/>
            <person name="Malc E."/>
            <person name="Mieczkowski P."/>
            <person name="Kruszewska J.S."/>
            <person name="Biernat P."/>
            <person name="Pawlowska J."/>
        </authorList>
    </citation>
    <scope>NUCLEOTIDE SEQUENCE</scope>
    <source>
        <strain evidence="1">WA0000018081</strain>
    </source>
</reference>
<organism evidence="1 2">
    <name type="scientific">Thamnidium elegans</name>
    <dbReference type="NCBI Taxonomy" id="101142"/>
    <lineage>
        <taxon>Eukaryota</taxon>
        <taxon>Fungi</taxon>
        <taxon>Fungi incertae sedis</taxon>
        <taxon>Mucoromycota</taxon>
        <taxon>Mucoromycotina</taxon>
        <taxon>Mucoromycetes</taxon>
        <taxon>Mucorales</taxon>
        <taxon>Mucorineae</taxon>
        <taxon>Mucoraceae</taxon>
        <taxon>Thamnidium</taxon>
    </lineage>
</organism>
<name>A0A8H7STR4_9FUNG</name>
<sequence length="373" mass="43895">MSSIHCNKFLLQNVFKTLFISKPLITTFGKRRLTTASPRKLLDYNRSIKTHALTFKKKESSQKEAIKLLQEMKLNHIEPNSQTWLHLVIGMSFQRHRNNFQNQRMEEWFNNLLLSVKGKKQSSILDKFKKIIFHLSLHGHPKLLDMFLQMNSMIPLSVEYWHLAMKGCIKSSNIQDAETLFDLLREKTMATKTSYEILIESYLFLKDQPSASKIFSIMLQDKMTANYDTYQLFIQYYMHLPYSTDHAETLFKLWQACLLITNNELNDKAIYQYISYFVKNGELSKAEQTYLDIKPRILDRRCFGVLNKLVISFCQRKQLPSALSLYYDLLAQGYKPSKYVIDKITKVCIKRHDTEAIKQLVEITQDHCNNNNK</sequence>